<gene>
    <name evidence="1" type="ORF">HNQ65_004284</name>
</gene>
<accession>A0A7W7YEF9</accession>
<evidence type="ECO:0000313" key="1">
    <source>
        <dbReference type="EMBL" id="MBB5034676.1"/>
    </source>
</evidence>
<sequence length="100" mass="11595">MVQADKRRSPGEAGRLSFKGTLDRVNQWHGTLWGCTSARQSTGRYEQFLQLIAGDVVPTRLKRNEPRVVKRRRDSYQLMTQPRYVMRLFPAPPKHRKSAA</sequence>
<keyword evidence="2" id="KW-1185">Reference proteome</keyword>
<dbReference type="EMBL" id="JACHIG010000011">
    <property type="protein sequence ID" value="MBB5034676.1"/>
    <property type="molecule type" value="Genomic_DNA"/>
</dbReference>
<proteinExistence type="predicted"/>
<reference evidence="1 2" key="1">
    <citation type="submission" date="2020-08" db="EMBL/GenBank/DDBJ databases">
        <title>Genomic Encyclopedia of Type Strains, Phase IV (KMG-IV): sequencing the most valuable type-strain genomes for metagenomic binning, comparative biology and taxonomic classification.</title>
        <authorList>
            <person name="Goeker M."/>
        </authorList>
    </citation>
    <scope>NUCLEOTIDE SEQUENCE [LARGE SCALE GENOMIC DNA]</scope>
    <source>
        <strain evidence="1 2">DSM 12252</strain>
    </source>
</reference>
<organism evidence="1 2">
    <name type="scientific">Prosthecobacter vanneervenii</name>
    <dbReference type="NCBI Taxonomy" id="48466"/>
    <lineage>
        <taxon>Bacteria</taxon>
        <taxon>Pseudomonadati</taxon>
        <taxon>Verrucomicrobiota</taxon>
        <taxon>Verrucomicrobiia</taxon>
        <taxon>Verrucomicrobiales</taxon>
        <taxon>Verrucomicrobiaceae</taxon>
        <taxon>Prosthecobacter</taxon>
    </lineage>
</organism>
<comment type="caution">
    <text evidence="1">The sequence shown here is derived from an EMBL/GenBank/DDBJ whole genome shotgun (WGS) entry which is preliminary data.</text>
</comment>
<evidence type="ECO:0000313" key="2">
    <source>
        <dbReference type="Proteomes" id="UP000590740"/>
    </source>
</evidence>
<dbReference type="AlphaFoldDB" id="A0A7W7YEF9"/>
<name>A0A7W7YEF9_9BACT</name>
<dbReference type="Proteomes" id="UP000590740">
    <property type="component" value="Unassembled WGS sequence"/>
</dbReference>
<protein>
    <submittedName>
        <fullName evidence="1">Uncharacterized protein</fullName>
    </submittedName>
</protein>
<dbReference type="RefSeq" id="WP_184342721.1">
    <property type="nucleotide sequence ID" value="NZ_JACHIG010000011.1"/>
</dbReference>